<dbReference type="PROSITE" id="PS50853">
    <property type="entry name" value="FN3"/>
    <property type="match status" value="1"/>
</dbReference>
<dbReference type="SUPFAM" id="SSF49265">
    <property type="entry name" value="Fibronectin type III"/>
    <property type="match status" value="1"/>
</dbReference>
<protein>
    <recommendedName>
        <fullName evidence="2">Fibronectin type-III domain-containing protein</fullName>
    </recommendedName>
</protein>
<sequence>VDAQRVPCVFHVVPAGVPEPVNNCSAWHNVSAAGQVVVACLAGWGGGLAQTFTLEVRQGPSSSQGVEDPSSSAPGTVLAALRHQPEPHFTVMGLTPGKEYYLAVIASNSQGSAPPTVLVHLTPIDVAEKRTSAVVAEASSGGELEKVMPVMGVVLGVLTGVLLCGVALVVGVRARAWHARAHAHALTRIVYNEASKAGDD</sequence>
<comment type="caution">
    <text evidence="3">The sequence shown here is derived from an EMBL/GenBank/DDBJ whole genome shotgun (WGS) entry which is preliminary data.</text>
</comment>
<evidence type="ECO:0000256" key="1">
    <source>
        <dbReference type="SAM" id="Phobius"/>
    </source>
</evidence>
<dbReference type="CDD" id="cd00063">
    <property type="entry name" value="FN3"/>
    <property type="match status" value="1"/>
</dbReference>
<gene>
    <name evidence="3" type="ORF">OTU49_003731</name>
</gene>
<dbReference type="EMBL" id="JARKIK010000038">
    <property type="protein sequence ID" value="KAK8738910.1"/>
    <property type="molecule type" value="Genomic_DNA"/>
</dbReference>
<name>A0AAW0XGW1_CHEQU</name>
<dbReference type="InterPro" id="IPR003961">
    <property type="entry name" value="FN3_dom"/>
</dbReference>
<keyword evidence="1" id="KW-1133">Transmembrane helix</keyword>
<keyword evidence="1" id="KW-0472">Membrane</keyword>
<evidence type="ECO:0000313" key="3">
    <source>
        <dbReference type="EMBL" id="KAK8738910.1"/>
    </source>
</evidence>
<feature type="transmembrane region" description="Helical" evidence="1">
    <location>
        <begin position="147"/>
        <end position="170"/>
    </location>
</feature>
<dbReference type="Proteomes" id="UP001445076">
    <property type="component" value="Unassembled WGS sequence"/>
</dbReference>
<accession>A0AAW0XGW1</accession>
<keyword evidence="4" id="KW-1185">Reference proteome</keyword>
<dbReference type="InterPro" id="IPR013783">
    <property type="entry name" value="Ig-like_fold"/>
</dbReference>
<organism evidence="3 4">
    <name type="scientific">Cherax quadricarinatus</name>
    <name type="common">Australian red claw crayfish</name>
    <dbReference type="NCBI Taxonomy" id="27406"/>
    <lineage>
        <taxon>Eukaryota</taxon>
        <taxon>Metazoa</taxon>
        <taxon>Ecdysozoa</taxon>
        <taxon>Arthropoda</taxon>
        <taxon>Crustacea</taxon>
        <taxon>Multicrustacea</taxon>
        <taxon>Malacostraca</taxon>
        <taxon>Eumalacostraca</taxon>
        <taxon>Eucarida</taxon>
        <taxon>Decapoda</taxon>
        <taxon>Pleocyemata</taxon>
        <taxon>Astacidea</taxon>
        <taxon>Parastacoidea</taxon>
        <taxon>Parastacidae</taxon>
        <taxon>Cherax</taxon>
    </lineage>
</organism>
<evidence type="ECO:0000313" key="4">
    <source>
        <dbReference type="Proteomes" id="UP001445076"/>
    </source>
</evidence>
<keyword evidence="1" id="KW-0812">Transmembrane</keyword>
<feature type="non-terminal residue" evidence="3">
    <location>
        <position position="200"/>
    </location>
</feature>
<feature type="non-terminal residue" evidence="3">
    <location>
        <position position="1"/>
    </location>
</feature>
<evidence type="ECO:0000259" key="2">
    <source>
        <dbReference type="PROSITE" id="PS50853"/>
    </source>
</evidence>
<dbReference type="Gene3D" id="2.60.40.10">
    <property type="entry name" value="Immunoglobulins"/>
    <property type="match status" value="1"/>
</dbReference>
<dbReference type="InterPro" id="IPR036116">
    <property type="entry name" value="FN3_sf"/>
</dbReference>
<dbReference type="PANTHER" id="PTHR23278">
    <property type="entry name" value="SIDESTEP PROTEIN"/>
    <property type="match status" value="1"/>
</dbReference>
<dbReference type="AlphaFoldDB" id="A0AAW0XGW1"/>
<reference evidence="3 4" key="1">
    <citation type="journal article" date="2024" name="BMC Genomics">
        <title>Genome assembly of redclaw crayfish (Cherax quadricarinatus) provides insights into its immune adaptation and hypoxia tolerance.</title>
        <authorList>
            <person name="Liu Z."/>
            <person name="Zheng J."/>
            <person name="Li H."/>
            <person name="Fang K."/>
            <person name="Wang S."/>
            <person name="He J."/>
            <person name="Zhou D."/>
            <person name="Weng S."/>
            <person name="Chi M."/>
            <person name="Gu Z."/>
            <person name="He J."/>
            <person name="Li F."/>
            <person name="Wang M."/>
        </authorList>
    </citation>
    <scope>NUCLEOTIDE SEQUENCE [LARGE SCALE GENOMIC DNA]</scope>
    <source>
        <strain evidence="3">ZL_2023a</strain>
    </source>
</reference>
<feature type="domain" description="Fibronectin type-III" evidence="2">
    <location>
        <begin position="17"/>
        <end position="127"/>
    </location>
</feature>
<dbReference type="PANTHER" id="PTHR23278:SF19">
    <property type="entry name" value="OBSCURIN"/>
    <property type="match status" value="1"/>
</dbReference>
<proteinExistence type="predicted"/>